<evidence type="ECO:0000313" key="9">
    <source>
        <dbReference type="EMBL" id="GJT33793.1"/>
    </source>
</evidence>
<dbReference type="Pfam" id="PF17919">
    <property type="entry name" value="RT_RNaseH_2"/>
    <property type="match status" value="1"/>
</dbReference>
<dbReference type="Gene3D" id="4.10.60.10">
    <property type="entry name" value="Zinc finger, CCHC-type"/>
    <property type="match status" value="1"/>
</dbReference>
<dbReference type="SUPFAM" id="SSF56672">
    <property type="entry name" value="DNA/RNA polymerases"/>
    <property type="match status" value="1"/>
</dbReference>
<reference evidence="9" key="2">
    <citation type="submission" date="2022-01" db="EMBL/GenBank/DDBJ databases">
        <authorList>
            <person name="Yamashiro T."/>
            <person name="Shiraishi A."/>
            <person name="Satake H."/>
            <person name="Nakayama K."/>
        </authorList>
    </citation>
    <scope>NUCLEOTIDE SEQUENCE</scope>
</reference>
<name>A0ABQ5D6A5_9ASTR</name>
<evidence type="ECO:0000259" key="7">
    <source>
        <dbReference type="Pfam" id="PF00078"/>
    </source>
</evidence>
<evidence type="ECO:0000256" key="1">
    <source>
        <dbReference type="ARBA" id="ARBA00022679"/>
    </source>
</evidence>
<dbReference type="InterPro" id="IPR050951">
    <property type="entry name" value="Retrovirus_Pol_polyprotein"/>
</dbReference>
<dbReference type="Gene3D" id="2.40.70.10">
    <property type="entry name" value="Acid Proteases"/>
    <property type="match status" value="1"/>
</dbReference>
<evidence type="ECO:0000256" key="6">
    <source>
        <dbReference type="SAM" id="MobiDB-lite"/>
    </source>
</evidence>
<dbReference type="InterPro" id="IPR041577">
    <property type="entry name" value="RT_RNaseH_2"/>
</dbReference>
<dbReference type="PANTHER" id="PTHR37984">
    <property type="entry name" value="PROTEIN CBG26694"/>
    <property type="match status" value="1"/>
</dbReference>
<keyword evidence="4" id="KW-0378">Hydrolase</keyword>
<dbReference type="Proteomes" id="UP001151760">
    <property type="component" value="Unassembled WGS sequence"/>
</dbReference>
<evidence type="ECO:0000256" key="5">
    <source>
        <dbReference type="ARBA" id="ARBA00023268"/>
    </source>
</evidence>
<dbReference type="Gene3D" id="3.30.70.270">
    <property type="match status" value="3"/>
</dbReference>
<evidence type="ECO:0000256" key="2">
    <source>
        <dbReference type="ARBA" id="ARBA00022695"/>
    </source>
</evidence>
<keyword evidence="5" id="KW-0511">Multifunctional enzyme</keyword>
<dbReference type="Pfam" id="PF08284">
    <property type="entry name" value="RVP_2"/>
    <property type="match status" value="1"/>
</dbReference>
<reference evidence="9" key="1">
    <citation type="journal article" date="2022" name="Int. J. Mol. Sci.">
        <title>Draft Genome of Tanacetum Coccineum: Genomic Comparison of Closely Related Tanacetum-Family Plants.</title>
        <authorList>
            <person name="Yamashiro T."/>
            <person name="Shiraishi A."/>
            <person name="Nakayama K."/>
            <person name="Satake H."/>
        </authorList>
    </citation>
    <scope>NUCLEOTIDE SEQUENCE</scope>
</reference>
<dbReference type="Pfam" id="PF00078">
    <property type="entry name" value="RVT_1"/>
    <property type="match status" value="1"/>
</dbReference>
<dbReference type="CDD" id="cd00303">
    <property type="entry name" value="retropepsin_like"/>
    <property type="match status" value="1"/>
</dbReference>
<keyword evidence="3" id="KW-0540">Nuclease</keyword>
<proteinExistence type="predicted"/>
<dbReference type="InterPro" id="IPR000477">
    <property type="entry name" value="RT_dom"/>
</dbReference>
<dbReference type="InterPro" id="IPR043502">
    <property type="entry name" value="DNA/RNA_pol_sf"/>
</dbReference>
<evidence type="ECO:0000256" key="3">
    <source>
        <dbReference type="ARBA" id="ARBA00022722"/>
    </source>
</evidence>
<keyword evidence="1" id="KW-0808">Transferase</keyword>
<feature type="region of interest" description="Disordered" evidence="6">
    <location>
        <begin position="120"/>
        <end position="154"/>
    </location>
</feature>
<accession>A0ABQ5D6A5</accession>
<evidence type="ECO:0000313" key="10">
    <source>
        <dbReference type="Proteomes" id="UP001151760"/>
    </source>
</evidence>
<feature type="compositionally biased region" description="Low complexity" evidence="6">
    <location>
        <begin position="260"/>
        <end position="290"/>
    </location>
</feature>
<dbReference type="CDD" id="cd01647">
    <property type="entry name" value="RT_LTR"/>
    <property type="match status" value="1"/>
</dbReference>
<feature type="domain" description="Reverse transcriptase" evidence="7">
    <location>
        <begin position="656"/>
        <end position="732"/>
    </location>
</feature>
<keyword evidence="10" id="KW-1185">Reference proteome</keyword>
<dbReference type="Gene3D" id="3.10.10.10">
    <property type="entry name" value="HIV Type 1 Reverse Transcriptase, subunit A, domain 1"/>
    <property type="match status" value="1"/>
</dbReference>
<keyword evidence="4" id="KW-0255">Endonuclease</keyword>
<sequence>MLTMEHEIKFYVKSVDIMDRLYPFGTPERAHLDKIVIANYIPKLERDCDNEMRWGIIKQKRGYPARSVSERPSHSSSAGPSCKRCRSLSDSLSSVAPTPGSLFRVHDDLLPPRKRVRGSVSVTDCEANSEETTETDVRVKTGDEVEEEAESSARGTVEIGVDRVTHPVVSDDLAEPRGLDVVKQELYDHMVEIPVHRVRVIESVQRDHKHRIMATSQQSAAMSERIGTLEWDNMRLRVTLEALAAQEADRNTGLIDENQSHNGNGNDNESGGNGNHGNNNGDGNQNGENGVVLNESSVWLDGLRKWNRCFISAITIGIDEAYEMPWKDLIKLMIEVYCPRNKIQKLENELWNLCVKGTDIAGNVPSTKAVRLHDAIKMANGLMDQKVRMYAVRSVEQKRKFDNKPWGKCVQQSPLKRQDVAQAVMVGNNERIGYVESATYCNKCRLHHEGPCNVKCTSYKKVGHMARDCEAGVAAQTPRAPVTNQRVVTCFGCREPMHYEETTFNALIDIPPTALDVSYTIELADGRIAKSNTIIKGCTLNLLDHPFSTDLIPVELDSFDVVIGMDWLSKNHVVIVCDEKIVYIPYDNEILMIRHDKSSEGNVPIVEDFLEVFPVDLPGLPPAREVEFQIELVPCAAPVARAPYRLAPSEMQELSAQLQELADKVKNHYPLQRIDDLFDQLQGSSVYSKIDLRFGYHQLRVREEDIPKTVFRTRYGHYKFQVMPFGLTNVPTSKEEHEGHLNLILELLKKEELYAKFSKCDFWLFKIQFLGLAGYYRRFIEGFSKIARPMTKLTQKSVKYEWGDKEEAAFQLLKKKLCGAPILALHKGSENFVVYYDASHKGLGTVLMQKEYVIAYASRQLKVHEKNYATRDLELEAVVFALKMWRHYLYNTKCVVKDRHPYPVGYVAHRNNNGNTYKMAIIEGLKGPEFVISSTDGQSCSGQTPDIAWEEFQKKSCVRIKFWRGKRFSCKIDGAEVVILVPSCIHIAGRVSVNRHDA</sequence>
<evidence type="ECO:0000256" key="4">
    <source>
        <dbReference type="ARBA" id="ARBA00022759"/>
    </source>
</evidence>
<feature type="region of interest" description="Disordered" evidence="6">
    <location>
        <begin position="64"/>
        <end position="83"/>
    </location>
</feature>
<dbReference type="InterPro" id="IPR021109">
    <property type="entry name" value="Peptidase_aspartic_dom_sf"/>
</dbReference>
<feature type="region of interest" description="Disordered" evidence="6">
    <location>
        <begin position="251"/>
        <end position="290"/>
    </location>
</feature>
<gene>
    <name evidence="9" type="ORF">Tco_0924212</name>
</gene>
<feature type="domain" description="Reverse transcriptase/retrotransposon-derived protein RNase H-like" evidence="8">
    <location>
        <begin position="802"/>
        <end position="896"/>
    </location>
</feature>
<dbReference type="GO" id="GO:0003964">
    <property type="term" value="F:RNA-directed DNA polymerase activity"/>
    <property type="evidence" value="ECO:0007669"/>
    <property type="project" value="UniProtKB-KW"/>
</dbReference>
<protein>
    <submittedName>
        <fullName evidence="9">Reverse transcriptase domain-containing protein</fullName>
    </submittedName>
</protein>
<dbReference type="Gene3D" id="3.30.160.360">
    <property type="match status" value="1"/>
</dbReference>
<keyword evidence="9" id="KW-0695">RNA-directed DNA polymerase</keyword>
<comment type="caution">
    <text evidence="9">The sequence shown here is derived from an EMBL/GenBank/DDBJ whole genome shotgun (WGS) entry which is preliminary data.</text>
</comment>
<dbReference type="PANTHER" id="PTHR37984:SF5">
    <property type="entry name" value="PROTEIN NYNRIN-LIKE"/>
    <property type="match status" value="1"/>
</dbReference>
<dbReference type="EMBL" id="BQNB010014909">
    <property type="protein sequence ID" value="GJT33793.1"/>
    <property type="molecule type" value="Genomic_DNA"/>
</dbReference>
<evidence type="ECO:0000259" key="8">
    <source>
        <dbReference type="Pfam" id="PF17919"/>
    </source>
</evidence>
<organism evidence="9 10">
    <name type="scientific">Tanacetum coccineum</name>
    <dbReference type="NCBI Taxonomy" id="301880"/>
    <lineage>
        <taxon>Eukaryota</taxon>
        <taxon>Viridiplantae</taxon>
        <taxon>Streptophyta</taxon>
        <taxon>Embryophyta</taxon>
        <taxon>Tracheophyta</taxon>
        <taxon>Spermatophyta</taxon>
        <taxon>Magnoliopsida</taxon>
        <taxon>eudicotyledons</taxon>
        <taxon>Gunneridae</taxon>
        <taxon>Pentapetalae</taxon>
        <taxon>asterids</taxon>
        <taxon>campanulids</taxon>
        <taxon>Asterales</taxon>
        <taxon>Asteraceae</taxon>
        <taxon>Asteroideae</taxon>
        <taxon>Anthemideae</taxon>
        <taxon>Anthemidinae</taxon>
        <taxon>Tanacetum</taxon>
    </lineage>
</organism>
<keyword evidence="2" id="KW-0548">Nucleotidyltransferase</keyword>
<dbReference type="InterPro" id="IPR043128">
    <property type="entry name" value="Rev_trsase/Diguanyl_cyclase"/>
</dbReference>